<name>A0AAV5SQU2_9BILA</name>
<dbReference type="AlphaFoldDB" id="A0AAV5SQU2"/>
<dbReference type="GO" id="GO:0008080">
    <property type="term" value="F:N-acetyltransferase activity"/>
    <property type="evidence" value="ECO:0007669"/>
    <property type="project" value="TreeGrafter"/>
</dbReference>
<dbReference type="Proteomes" id="UP001432027">
    <property type="component" value="Unassembled WGS sequence"/>
</dbReference>
<reference evidence="1" key="1">
    <citation type="submission" date="2023-10" db="EMBL/GenBank/DDBJ databases">
        <title>Genome assembly of Pristionchus species.</title>
        <authorList>
            <person name="Yoshida K."/>
            <person name="Sommer R.J."/>
        </authorList>
    </citation>
    <scope>NUCLEOTIDE SEQUENCE</scope>
    <source>
        <strain evidence="1">RS0144</strain>
    </source>
</reference>
<accession>A0AAV5SQU2</accession>
<feature type="non-terminal residue" evidence="1">
    <location>
        <position position="1"/>
    </location>
</feature>
<feature type="non-terminal residue" evidence="1">
    <location>
        <position position="126"/>
    </location>
</feature>
<proteinExistence type="predicted"/>
<organism evidence="1 2">
    <name type="scientific">Pristionchus entomophagus</name>
    <dbReference type="NCBI Taxonomy" id="358040"/>
    <lineage>
        <taxon>Eukaryota</taxon>
        <taxon>Metazoa</taxon>
        <taxon>Ecdysozoa</taxon>
        <taxon>Nematoda</taxon>
        <taxon>Chromadorea</taxon>
        <taxon>Rhabditida</taxon>
        <taxon>Rhabditina</taxon>
        <taxon>Diplogasteromorpha</taxon>
        <taxon>Diplogasteroidea</taxon>
        <taxon>Neodiplogasteridae</taxon>
        <taxon>Pristionchus</taxon>
    </lineage>
</organism>
<dbReference type="Gene3D" id="3.40.630.30">
    <property type="match status" value="1"/>
</dbReference>
<gene>
    <name evidence="1" type="ORF">PENTCL1PPCAC_7678</name>
</gene>
<dbReference type="PANTHER" id="PTHR20905">
    <property type="entry name" value="N-ACETYLTRANSFERASE-RELATED"/>
    <property type="match status" value="1"/>
</dbReference>
<protein>
    <submittedName>
        <fullName evidence="1">Uncharacterized protein</fullName>
    </submittedName>
</protein>
<keyword evidence="2" id="KW-1185">Reference proteome</keyword>
<dbReference type="EMBL" id="BTSX01000002">
    <property type="protein sequence ID" value="GMS85503.1"/>
    <property type="molecule type" value="Genomic_DNA"/>
</dbReference>
<comment type="caution">
    <text evidence="1">The sequence shown here is derived from an EMBL/GenBank/DDBJ whole genome shotgun (WGS) entry which is preliminary data.</text>
</comment>
<evidence type="ECO:0000313" key="2">
    <source>
        <dbReference type="Proteomes" id="UP001432027"/>
    </source>
</evidence>
<evidence type="ECO:0000313" key="1">
    <source>
        <dbReference type="EMBL" id="GMS85503.1"/>
    </source>
</evidence>
<dbReference type="PANTHER" id="PTHR20905:SF30">
    <property type="entry name" value="N-ACETYLTRANSFERASE DOMAIN-CONTAINING PROTEIN"/>
    <property type="match status" value="1"/>
</dbReference>
<sequence>IGKLDESCLMFVSILYNLFGEFWKLRPEANKVLSREMTFVLTEHQRQGIAQYIQHLGLDFDKLRESGIDGILSEASSIANQTLLGKNGYEELARSKTEEYVRPNGEKVVIDDGTSSVKLVYLNLRK</sequence>